<comment type="caution">
    <text evidence="5">The sequence shown here is derived from an EMBL/GenBank/DDBJ whole genome shotgun (WGS) entry which is preliminary data.</text>
</comment>
<evidence type="ECO:0000256" key="1">
    <source>
        <dbReference type="ARBA" id="ARBA00022741"/>
    </source>
</evidence>
<dbReference type="InterPro" id="IPR006169">
    <property type="entry name" value="GTP1_OBG_dom"/>
</dbReference>
<name>T0ZZ54_9ZZZZ</name>
<dbReference type="PRINTS" id="PR00326">
    <property type="entry name" value="GTP1OBG"/>
</dbReference>
<feature type="non-terminal residue" evidence="5">
    <location>
        <position position="1"/>
    </location>
</feature>
<proteinExistence type="predicted"/>
<keyword evidence="1" id="KW-0547">Nucleotide-binding</keyword>
<evidence type="ECO:0000256" key="2">
    <source>
        <dbReference type="ARBA" id="ARBA00023134"/>
    </source>
</evidence>
<keyword evidence="2" id="KW-0342">GTP-binding</keyword>
<evidence type="ECO:0000313" key="5">
    <source>
        <dbReference type="EMBL" id="EQD49887.1"/>
    </source>
</evidence>
<dbReference type="InterPro" id="IPR027417">
    <property type="entry name" value="P-loop_NTPase"/>
</dbReference>
<dbReference type="PROSITE" id="PS51883">
    <property type="entry name" value="OBG"/>
    <property type="match status" value="1"/>
</dbReference>
<gene>
    <name evidence="5" type="ORF">B2A_07495</name>
</gene>
<feature type="domain" description="Obg" evidence="4">
    <location>
        <begin position="1"/>
        <end position="25"/>
    </location>
</feature>
<dbReference type="InterPro" id="IPR006074">
    <property type="entry name" value="GTP1-OBG_CS"/>
</dbReference>
<dbReference type="Pfam" id="PF01926">
    <property type="entry name" value="MMR_HSR1"/>
    <property type="match status" value="1"/>
</dbReference>
<reference evidence="5" key="1">
    <citation type="submission" date="2013-08" db="EMBL/GenBank/DDBJ databases">
        <authorList>
            <person name="Mendez C."/>
            <person name="Richter M."/>
            <person name="Ferrer M."/>
            <person name="Sanchez J."/>
        </authorList>
    </citation>
    <scope>NUCLEOTIDE SEQUENCE</scope>
</reference>
<dbReference type="AlphaFoldDB" id="T0ZZ54"/>
<sequence>LRAPSFAEQGEVGEERWLDLELKLVADVALVGFPNAGKSTLISRVSAAKPKIADYPFTTLEPHLGVVRVGGHGPGGRGAGAAEYIVADVPGLIEGASEGRGLGHRFLRHVERARVLVVLVDLAPSEGRSPSEQVRILLDELSRYSPDLVARPRIVVGSRADCVPET</sequence>
<dbReference type="PANTHER" id="PTHR11702:SF31">
    <property type="entry name" value="MITOCHONDRIAL RIBOSOME-ASSOCIATED GTPASE 2"/>
    <property type="match status" value="1"/>
</dbReference>
<dbReference type="InterPro" id="IPR006073">
    <property type="entry name" value="GTP-bd"/>
</dbReference>
<reference evidence="5" key="2">
    <citation type="journal article" date="2014" name="ISME J.">
        <title>Microbial stratification in low pH oxic and suboxic macroscopic growths along an acid mine drainage.</title>
        <authorList>
            <person name="Mendez-Garcia C."/>
            <person name="Mesa V."/>
            <person name="Sprenger R.R."/>
            <person name="Richter M."/>
            <person name="Diez M.S."/>
            <person name="Solano J."/>
            <person name="Bargiela R."/>
            <person name="Golyshina O.V."/>
            <person name="Manteca A."/>
            <person name="Ramos J.L."/>
            <person name="Gallego J.R."/>
            <person name="Llorente I."/>
            <person name="Martins Dos Santos V.A."/>
            <person name="Jensen O.N."/>
            <person name="Pelaez A.I."/>
            <person name="Sanchez J."/>
            <person name="Ferrer M."/>
        </authorList>
    </citation>
    <scope>NUCLEOTIDE SEQUENCE</scope>
</reference>
<dbReference type="EMBL" id="AUZZ01005367">
    <property type="protein sequence ID" value="EQD49887.1"/>
    <property type="molecule type" value="Genomic_DNA"/>
</dbReference>
<feature type="domain" description="OBG-type G" evidence="3">
    <location>
        <begin position="26"/>
        <end position="166"/>
    </location>
</feature>
<protein>
    <submittedName>
        <fullName evidence="5">Spo0B-associated GTP-binding protein</fullName>
    </submittedName>
</protein>
<dbReference type="PANTHER" id="PTHR11702">
    <property type="entry name" value="DEVELOPMENTALLY REGULATED GTP-BINDING PROTEIN-RELATED"/>
    <property type="match status" value="1"/>
</dbReference>
<feature type="non-terminal residue" evidence="5">
    <location>
        <position position="166"/>
    </location>
</feature>
<dbReference type="InterPro" id="IPR045086">
    <property type="entry name" value="OBG_GTPase"/>
</dbReference>
<dbReference type="GO" id="GO:0003924">
    <property type="term" value="F:GTPase activity"/>
    <property type="evidence" value="ECO:0007669"/>
    <property type="project" value="InterPro"/>
</dbReference>
<accession>T0ZZ54</accession>
<dbReference type="PROSITE" id="PS51710">
    <property type="entry name" value="G_OBG"/>
    <property type="match status" value="1"/>
</dbReference>
<dbReference type="CDD" id="cd01898">
    <property type="entry name" value="Obg"/>
    <property type="match status" value="1"/>
</dbReference>
<dbReference type="PROSITE" id="PS00905">
    <property type="entry name" value="GTP1_OBG"/>
    <property type="match status" value="1"/>
</dbReference>
<evidence type="ECO:0000259" key="3">
    <source>
        <dbReference type="PROSITE" id="PS51710"/>
    </source>
</evidence>
<dbReference type="Gene3D" id="3.40.50.300">
    <property type="entry name" value="P-loop containing nucleotide triphosphate hydrolases"/>
    <property type="match status" value="1"/>
</dbReference>
<dbReference type="GO" id="GO:0005525">
    <property type="term" value="F:GTP binding"/>
    <property type="evidence" value="ECO:0007669"/>
    <property type="project" value="UniProtKB-KW"/>
</dbReference>
<dbReference type="InterPro" id="IPR031167">
    <property type="entry name" value="G_OBG"/>
</dbReference>
<organism evidence="5">
    <name type="scientific">mine drainage metagenome</name>
    <dbReference type="NCBI Taxonomy" id="410659"/>
    <lineage>
        <taxon>unclassified sequences</taxon>
        <taxon>metagenomes</taxon>
        <taxon>ecological metagenomes</taxon>
    </lineage>
</organism>
<dbReference type="SUPFAM" id="SSF52540">
    <property type="entry name" value="P-loop containing nucleoside triphosphate hydrolases"/>
    <property type="match status" value="1"/>
</dbReference>
<evidence type="ECO:0000259" key="4">
    <source>
        <dbReference type="PROSITE" id="PS51883"/>
    </source>
</evidence>